<dbReference type="SMART" id="SM00320">
    <property type="entry name" value="WD40"/>
    <property type="match status" value="5"/>
</dbReference>
<dbReference type="SUPFAM" id="SSF50978">
    <property type="entry name" value="WD40 repeat-like"/>
    <property type="match status" value="1"/>
</dbReference>
<keyword evidence="2" id="KW-0677">Repeat</keyword>
<gene>
    <name evidence="4" type="ORF">FH972_021779</name>
</gene>
<evidence type="ECO:0000313" key="4">
    <source>
        <dbReference type="EMBL" id="KAB8338835.1"/>
    </source>
</evidence>
<keyword evidence="5" id="KW-1185">Reference proteome</keyword>
<evidence type="ECO:0008006" key="6">
    <source>
        <dbReference type="Google" id="ProtNLM"/>
    </source>
</evidence>
<accession>A0A5N6KQC4</accession>
<proteinExistence type="predicted"/>
<dbReference type="InterPro" id="IPR015943">
    <property type="entry name" value="WD40/YVTN_repeat-like_dom_sf"/>
</dbReference>
<dbReference type="InterPro" id="IPR001680">
    <property type="entry name" value="WD40_rpt"/>
</dbReference>
<keyword evidence="1" id="KW-0853">WD repeat</keyword>
<dbReference type="PANTHER" id="PTHR22889:SF0">
    <property type="entry name" value="WD REPEAT-CONTAINING PROTEIN 89"/>
    <property type="match status" value="1"/>
</dbReference>
<dbReference type="InterPro" id="IPR039328">
    <property type="entry name" value="WDR89"/>
</dbReference>
<dbReference type="PANTHER" id="PTHR22889">
    <property type="entry name" value="WD REPEAT-CONTAINING PROTEIN 89"/>
    <property type="match status" value="1"/>
</dbReference>
<dbReference type="Pfam" id="PF00400">
    <property type="entry name" value="WD40"/>
    <property type="match status" value="1"/>
</dbReference>
<dbReference type="OrthoDB" id="25131at2759"/>
<dbReference type="EMBL" id="VIBQ01000010">
    <property type="protein sequence ID" value="KAB8338835.1"/>
    <property type="molecule type" value="Genomic_DNA"/>
</dbReference>
<dbReference type="AlphaFoldDB" id="A0A5N6KQC4"/>
<protein>
    <recommendedName>
        <fullName evidence="6">Anaphase-promoting complex subunit 4 WD40 domain-containing protein</fullName>
    </recommendedName>
</protein>
<dbReference type="Proteomes" id="UP000327013">
    <property type="component" value="Unassembled WGS sequence"/>
</dbReference>
<evidence type="ECO:0000256" key="2">
    <source>
        <dbReference type="ARBA" id="ARBA00022737"/>
    </source>
</evidence>
<organism evidence="4 5">
    <name type="scientific">Carpinus fangiana</name>
    <dbReference type="NCBI Taxonomy" id="176857"/>
    <lineage>
        <taxon>Eukaryota</taxon>
        <taxon>Viridiplantae</taxon>
        <taxon>Streptophyta</taxon>
        <taxon>Embryophyta</taxon>
        <taxon>Tracheophyta</taxon>
        <taxon>Spermatophyta</taxon>
        <taxon>Magnoliopsida</taxon>
        <taxon>eudicotyledons</taxon>
        <taxon>Gunneridae</taxon>
        <taxon>Pentapetalae</taxon>
        <taxon>rosids</taxon>
        <taxon>fabids</taxon>
        <taxon>Fagales</taxon>
        <taxon>Betulaceae</taxon>
        <taxon>Carpinus</taxon>
    </lineage>
</organism>
<evidence type="ECO:0000256" key="1">
    <source>
        <dbReference type="ARBA" id="ARBA00022574"/>
    </source>
</evidence>
<comment type="caution">
    <text evidence="4">The sequence shown here is derived from an EMBL/GenBank/DDBJ whole genome shotgun (WGS) entry which is preliminary data.</text>
</comment>
<dbReference type="InterPro" id="IPR036322">
    <property type="entry name" value="WD40_repeat_dom_sf"/>
</dbReference>
<feature type="region of interest" description="Disordered" evidence="3">
    <location>
        <begin position="366"/>
        <end position="388"/>
    </location>
</feature>
<reference evidence="4 5" key="1">
    <citation type="submission" date="2019-06" db="EMBL/GenBank/DDBJ databases">
        <title>A chromosomal-level reference genome of Carpinus fangiana (Coryloideae, Betulaceae).</title>
        <authorList>
            <person name="Yang X."/>
            <person name="Wang Z."/>
            <person name="Zhang L."/>
            <person name="Hao G."/>
            <person name="Liu J."/>
            <person name="Yang Y."/>
        </authorList>
    </citation>
    <scope>NUCLEOTIDE SEQUENCE [LARGE SCALE GENOMIC DNA]</scope>
    <source>
        <strain evidence="4">Cfa_2016G</strain>
        <tissue evidence="4">Leaf</tissue>
    </source>
</reference>
<name>A0A5N6KQC4_9ROSI</name>
<evidence type="ECO:0000256" key="3">
    <source>
        <dbReference type="SAM" id="MobiDB-lite"/>
    </source>
</evidence>
<dbReference type="Gene3D" id="2.130.10.10">
    <property type="entry name" value="YVTN repeat-like/Quinoprotein amine dehydrogenase"/>
    <property type="match status" value="1"/>
</dbReference>
<sequence length="388" mass="41949">MHPQYQKIASSPLGVSSDAYIYSAIPIEPPHKFLAISSDDSLSIFEVDSQTIKPISIKSNHHKGLTCIQTFTTPSGSQAYVTAGRDGHIRAFSWPNHSQLWDLTTPNGKSISALATHPSPDGLLLAAGTEHADEGLGDVAVYVWTLHPTAAPTLVRSYTESHTDTVTALHFAPAGAPRLLSASTDGLLHCFDLAAADEDDAVLVTFNNRAAVHHACLLTNDMVCAVGHDERVSFYSVREEPELGEAETKPGPWDLRALLGCDYAASVRPGAGGDSVIVAVGANKLETAVVPWVGLCTFRVGLELLKAPPEPRFEGEMWMRLEGAHGEEVVRGVCYDYAQEGQLRIVLTCGEDGTVGMWRPVEGAAVERREKSKKDKDKGDKAHRFKPY</sequence>
<feature type="compositionally biased region" description="Basic and acidic residues" evidence="3">
    <location>
        <begin position="366"/>
        <end position="382"/>
    </location>
</feature>
<evidence type="ECO:0000313" key="5">
    <source>
        <dbReference type="Proteomes" id="UP000327013"/>
    </source>
</evidence>